<sequence length="52" mass="6314">MKETTEKCPTCLEDFNTDDPDKTPYRICNKSHFSICWHLRYIYNILKNFKIV</sequence>
<proteinExistence type="predicted"/>
<accession>A0A6C0EF91</accession>
<name>A0A6C0EF91_9ZZZZ</name>
<dbReference type="AlphaFoldDB" id="A0A6C0EF91"/>
<reference evidence="1" key="1">
    <citation type="journal article" date="2020" name="Nature">
        <title>Giant virus diversity and host interactions through global metagenomics.</title>
        <authorList>
            <person name="Schulz F."/>
            <person name="Roux S."/>
            <person name="Paez-Espino D."/>
            <person name="Jungbluth S."/>
            <person name="Walsh D.A."/>
            <person name="Denef V.J."/>
            <person name="McMahon K.D."/>
            <person name="Konstantinidis K.T."/>
            <person name="Eloe-Fadrosh E.A."/>
            <person name="Kyrpides N.C."/>
            <person name="Woyke T."/>
        </authorList>
    </citation>
    <scope>NUCLEOTIDE SEQUENCE</scope>
    <source>
        <strain evidence="1">GVMAG-M-3300000115-19</strain>
    </source>
</reference>
<dbReference type="EMBL" id="MN738843">
    <property type="protein sequence ID" value="QHT27824.1"/>
    <property type="molecule type" value="Genomic_DNA"/>
</dbReference>
<organism evidence="1">
    <name type="scientific">viral metagenome</name>
    <dbReference type="NCBI Taxonomy" id="1070528"/>
    <lineage>
        <taxon>unclassified sequences</taxon>
        <taxon>metagenomes</taxon>
        <taxon>organismal metagenomes</taxon>
    </lineage>
</organism>
<protein>
    <submittedName>
        <fullName evidence="1">Uncharacterized protein</fullName>
    </submittedName>
</protein>
<evidence type="ECO:0000313" key="1">
    <source>
        <dbReference type="EMBL" id="QHT27824.1"/>
    </source>
</evidence>